<dbReference type="PROSITE" id="PS51078">
    <property type="entry name" value="ICLR_ED"/>
    <property type="match status" value="1"/>
</dbReference>
<dbReference type="eggNOG" id="arCOG02798">
    <property type="taxonomic scope" value="Archaea"/>
</dbReference>
<evidence type="ECO:0000259" key="4">
    <source>
        <dbReference type="PROSITE" id="PS51078"/>
    </source>
</evidence>
<dbReference type="InterPro" id="IPR005471">
    <property type="entry name" value="Tscrpt_reg_IclR_N"/>
</dbReference>
<dbReference type="Gene3D" id="3.30.450.40">
    <property type="match status" value="1"/>
</dbReference>
<proteinExistence type="predicted"/>
<dbReference type="InterPro" id="IPR036388">
    <property type="entry name" value="WH-like_DNA-bd_sf"/>
</dbReference>
<evidence type="ECO:0000256" key="3">
    <source>
        <dbReference type="ARBA" id="ARBA00023163"/>
    </source>
</evidence>
<dbReference type="OrthoDB" id="14763at2157"/>
<comment type="caution">
    <text evidence="5">The sequence shown here is derived from an EMBL/GenBank/DDBJ whole genome shotgun (WGS) entry which is preliminary data.</text>
</comment>
<dbReference type="EMBL" id="AOIU01000048">
    <property type="protein sequence ID" value="ELZ19882.1"/>
    <property type="molecule type" value="Genomic_DNA"/>
</dbReference>
<sequence length="256" mass="27995">MDGDANRPIKALLTMDDIVSALEREGATSVTDLSDTIDRPQSVVHDYLSTLQQLGYVIQTDGGAYALSLRYLELGGRVRDDVSLYGVAKPEVNRLAESSSSELVTLSVEQNGLCVALDVVQSERNVAYDFSEGTHFHMHSSGVGKAMLAQYDDERVTAILDRHGMPARTENSITDRDRLDAELERIREAGVAFDREEYRTGMTTISTTIEDAAGVVLGGLSVTGPAHRLAESDVQEELRSELLSTVNIIELNYSAR</sequence>
<keyword evidence="3" id="KW-0804">Transcription</keyword>
<dbReference type="Gene3D" id="1.10.10.10">
    <property type="entry name" value="Winged helix-like DNA-binding domain superfamily/Winged helix DNA-binding domain"/>
    <property type="match status" value="1"/>
</dbReference>
<dbReference type="PATRIC" id="fig|797114.5.peg.4299"/>
<dbReference type="Pfam" id="PF09339">
    <property type="entry name" value="HTH_IclR"/>
    <property type="match status" value="1"/>
</dbReference>
<dbReference type="SMART" id="SM00346">
    <property type="entry name" value="HTH_ICLR"/>
    <property type="match status" value="1"/>
</dbReference>
<dbReference type="InterPro" id="IPR036390">
    <property type="entry name" value="WH_DNA-bd_sf"/>
</dbReference>
<keyword evidence="1" id="KW-0805">Transcription regulation</keyword>
<gene>
    <name evidence="5" type="ORF">C475_21319</name>
</gene>
<reference evidence="5 6" key="1">
    <citation type="journal article" date="2014" name="PLoS Genet.">
        <title>Phylogenetically driven sequencing of extremely halophilic archaea reveals strategies for static and dynamic osmo-response.</title>
        <authorList>
            <person name="Becker E.A."/>
            <person name="Seitzer P.M."/>
            <person name="Tritt A."/>
            <person name="Larsen D."/>
            <person name="Krusor M."/>
            <person name="Yao A.I."/>
            <person name="Wu D."/>
            <person name="Madern D."/>
            <person name="Eisen J.A."/>
            <person name="Darling A.E."/>
            <person name="Facciotti M.T."/>
        </authorList>
    </citation>
    <scope>NUCLEOTIDE SEQUENCE [LARGE SCALE GENOMIC DNA]</scope>
    <source>
        <strain evidence="5 6">2-9-1</strain>
    </source>
</reference>
<dbReference type="PANTHER" id="PTHR30136:SF35">
    <property type="entry name" value="HTH-TYPE TRANSCRIPTIONAL REGULATOR RV1719"/>
    <property type="match status" value="1"/>
</dbReference>
<dbReference type="AlphaFoldDB" id="M0CC06"/>
<dbReference type="InterPro" id="IPR029016">
    <property type="entry name" value="GAF-like_dom_sf"/>
</dbReference>
<dbReference type="SUPFAM" id="SSF55781">
    <property type="entry name" value="GAF domain-like"/>
    <property type="match status" value="1"/>
</dbReference>
<evidence type="ECO:0000313" key="6">
    <source>
        <dbReference type="Proteomes" id="UP000011626"/>
    </source>
</evidence>
<dbReference type="GO" id="GO:0045892">
    <property type="term" value="P:negative regulation of DNA-templated transcription"/>
    <property type="evidence" value="ECO:0007669"/>
    <property type="project" value="TreeGrafter"/>
</dbReference>
<name>M0CC06_9EURY</name>
<dbReference type="Proteomes" id="UP000011626">
    <property type="component" value="Unassembled WGS sequence"/>
</dbReference>
<dbReference type="InterPro" id="IPR050707">
    <property type="entry name" value="HTH_MetabolicPath_Reg"/>
</dbReference>
<dbReference type="InterPro" id="IPR014757">
    <property type="entry name" value="Tscrpt_reg_IclR_C"/>
</dbReference>
<dbReference type="SUPFAM" id="SSF46785">
    <property type="entry name" value="Winged helix' DNA-binding domain"/>
    <property type="match status" value="1"/>
</dbReference>
<organism evidence="5 6">
    <name type="scientific">Halosimplex carlsbadense 2-9-1</name>
    <dbReference type="NCBI Taxonomy" id="797114"/>
    <lineage>
        <taxon>Archaea</taxon>
        <taxon>Methanobacteriati</taxon>
        <taxon>Methanobacteriota</taxon>
        <taxon>Stenosarchaea group</taxon>
        <taxon>Halobacteria</taxon>
        <taxon>Halobacteriales</taxon>
        <taxon>Haloarculaceae</taxon>
        <taxon>Halosimplex</taxon>
    </lineage>
</organism>
<accession>M0CC06</accession>
<dbReference type="PANTHER" id="PTHR30136">
    <property type="entry name" value="HELIX-TURN-HELIX TRANSCRIPTIONAL REGULATOR, ICLR FAMILY"/>
    <property type="match status" value="1"/>
</dbReference>
<feature type="domain" description="IclR-ED" evidence="4">
    <location>
        <begin position="70"/>
        <end position="256"/>
    </location>
</feature>
<evidence type="ECO:0000313" key="5">
    <source>
        <dbReference type="EMBL" id="ELZ19882.1"/>
    </source>
</evidence>
<evidence type="ECO:0000256" key="1">
    <source>
        <dbReference type="ARBA" id="ARBA00023015"/>
    </source>
</evidence>
<dbReference type="GO" id="GO:0003677">
    <property type="term" value="F:DNA binding"/>
    <property type="evidence" value="ECO:0007669"/>
    <property type="project" value="UniProtKB-KW"/>
</dbReference>
<dbReference type="GO" id="GO:0003700">
    <property type="term" value="F:DNA-binding transcription factor activity"/>
    <property type="evidence" value="ECO:0007669"/>
    <property type="project" value="TreeGrafter"/>
</dbReference>
<dbReference type="Pfam" id="PF01614">
    <property type="entry name" value="IclR_C"/>
    <property type="match status" value="1"/>
</dbReference>
<protein>
    <submittedName>
        <fullName evidence="5">Transcriptional regulator, IclR family protein</fullName>
    </submittedName>
</protein>
<keyword evidence="6" id="KW-1185">Reference proteome</keyword>
<dbReference type="STRING" id="797114.C475_21319"/>
<keyword evidence="2" id="KW-0238">DNA-binding</keyword>
<evidence type="ECO:0000256" key="2">
    <source>
        <dbReference type="ARBA" id="ARBA00023125"/>
    </source>
</evidence>
<dbReference type="RefSeq" id="WP_006885928.1">
    <property type="nucleotide sequence ID" value="NZ_AOIU01000048.1"/>
</dbReference>